<reference evidence="2" key="1">
    <citation type="journal article" date="2019" name="Int. J. Syst. Evol. Microbiol.">
        <title>The Global Catalogue of Microorganisms (GCM) 10K type strain sequencing project: providing services to taxonomists for standard genome sequencing and annotation.</title>
        <authorList>
            <consortium name="The Broad Institute Genomics Platform"/>
            <consortium name="The Broad Institute Genome Sequencing Center for Infectious Disease"/>
            <person name="Wu L."/>
            <person name="Ma J."/>
        </authorList>
    </citation>
    <scope>NUCLEOTIDE SEQUENCE [LARGE SCALE GENOMIC DNA]</scope>
    <source>
        <strain evidence="2">JCM 18961</strain>
    </source>
</reference>
<proteinExistence type="predicted"/>
<evidence type="ECO:0000313" key="2">
    <source>
        <dbReference type="Proteomes" id="UP001500556"/>
    </source>
</evidence>
<dbReference type="EMBL" id="BAABLO010000004">
    <property type="protein sequence ID" value="GAA4717114.1"/>
    <property type="molecule type" value="Genomic_DNA"/>
</dbReference>
<dbReference type="Proteomes" id="UP001500556">
    <property type="component" value="Unassembled WGS sequence"/>
</dbReference>
<protein>
    <submittedName>
        <fullName evidence="1">Uncharacterized protein</fullName>
    </submittedName>
</protein>
<comment type="caution">
    <text evidence="1">The sequence shown here is derived from an EMBL/GenBank/DDBJ whole genome shotgun (WGS) entry which is preliminary data.</text>
</comment>
<accession>A0ABP8XY70</accession>
<evidence type="ECO:0000313" key="1">
    <source>
        <dbReference type="EMBL" id="GAA4717114.1"/>
    </source>
</evidence>
<organism evidence="1 2">
    <name type="scientific">Pedococcus ginsenosidimutans</name>
    <dbReference type="NCBI Taxonomy" id="490570"/>
    <lineage>
        <taxon>Bacteria</taxon>
        <taxon>Bacillati</taxon>
        <taxon>Actinomycetota</taxon>
        <taxon>Actinomycetes</taxon>
        <taxon>Micrococcales</taxon>
        <taxon>Intrasporangiaceae</taxon>
        <taxon>Pedococcus</taxon>
    </lineage>
</organism>
<gene>
    <name evidence="1" type="ORF">GCM10025782_12740</name>
</gene>
<name>A0ABP8XY70_9MICO</name>
<sequence>MPAMSYQDLPDDIRTTPLTDPALQADVVDLMVGIHERRGGAVGLMVCDDGDRGIQPIVVNDLPEGAGEDELLRLLELVLPVVAAARGGLLVGRGRRGLLPTDHDRRWHQATVEACHRHGVRLLGFHLASPEGVARMPDPLETAC</sequence>
<keyword evidence="2" id="KW-1185">Reference proteome</keyword>